<evidence type="ECO:0000256" key="12">
    <source>
        <dbReference type="ARBA" id="ARBA00023224"/>
    </source>
</evidence>
<evidence type="ECO:0000256" key="6">
    <source>
        <dbReference type="ARBA" id="ARBA00022989"/>
    </source>
</evidence>
<comment type="caution">
    <text evidence="15">The sequence shown here is derived from an EMBL/GenBank/DDBJ whole genome shotgun (WGS) entry which is preliminary data.</text>
</comment>
<keyword evidence="10" id="KW-1015">Disulfide bond</keyword>
<dbReference type="STRING" id="10195.A0A3M7R6U6"/>
<keyword evidence="12 13" id="KW-0807">Transducer</keyword>
<evidence type="ECO:0000256" key="4">
    <source>
        <dbReference type="ARBA" id="ARBA00022692"/>
    </source>
</evidence>
<keyword evidence="5 13" id="KW-0681">Retinal protein</keyword>
<keyword evidence="7 13" id="KW-0157">Chromophore</keyword>
<keyword evidence="4 13" id="KW-0812">Transmembrane</keyword>
<protein>
    <submittedName>
        <fullName evidence="15">Melanopsin</fullName>
    </submittedName>
</protein>
<organism evidence="15 16">
    <name type="scientific">Brachionus plicatilis</name>
    <name type="common">Marine rotifer</name>
    <name type="synonym">Brachionus muelleri</name>
    <dbReference type="NCBI Taxonomy" id="10195"/>
    <lineage>
        <taxon>Eukaryota</taxon>
        <taxon>Metazoa</taxon>
        <taxon>Spiralia</taxon>
        <taxon>Gnathifera</taxon>
        <taxon>Rotifera</taxon>
        <taxon>Eurotatoria</taxon>
        <taxon>Monogononta</taxon>
        <taxon>Pseudotrocha</taxon>
        <taxon>Ploima</taxon>
        <taxon>Brachionidae</taxon>
        <taxon>Brachionus</taxon>
    </lineage>
</organism>
<evidence type="ECO:0000256" key="10">
    <source>
        <dbReference type="ARBA" id="ARBA00023157"/>
    </source>
</evidence>
<keyword evidence="16" id="KW-1185">Reference proteome</keyword>
<feature type="domain" description="G-protein coupled receptors family 1 profile" evidence="14">
    <location>
        <begin position="42"/>
        <end position="300"/>
    </location>
</feature>
<dbReference type="PRINTS" id="PR00238">
    <property type="entry name" value="OPSIN"/>
</dbReference>
<keyword evidence="3 13" id="KW-0716">Sensory transduction</keyword>
<feature type="transmembrane region" description="Helical" evidence="13">
    <location>
        <begin position="244"/>
        <end position="264"/>
    </location>
</feature>
<feature type="transmembrane region" description="Helical" evidence="13">
    <location>
        <begin position="186"/>
        <end position="207"/>
    </location>
</feature>
<feature type="transmembrane region" description="Helical" evidence="13">
    <location>
        <begin position="28"/>
        <end position="51"/>
    </location>
</feature>
<dbReference type="PRINTS" id="PR00237">
    <property type="entry name" value="GPCRRHODOPSN"/>
</dbReference>
<dbReference type="Gene3D" id="1.20.1070.10">
    <property type="entry name" value="Rhodopsin 7-helix transmembrane proteins"/>
    <property type="match status" value="1"/>
</dbReference>
<accession>A0A3M7R6U6</accession>
<evidence type="ECO:0000256" key="7">
    <source>
        <dbReference type="ARBA" id="ARBA00022991"/>
    </source>
</evidence>
<keyword evidence="9 13" id="KW-0472">Membrane</keyword>
<dbReference type="AlphaFoldDB" id="A0A3M7R6U6"/>
<dbReference type="InterPro" id="IPR050125">
    <property type="entry name" value="GPCR_opsins"/>
</dbReference>
<keyword evidence="8 13" id="KW-0297">G-protein coupled receptor</keyword>
<dbReference type="GO" id="GO:0007601">
    <property type="term" value="P:visual perception"/>
    <property type="evidence" value="ECO:0007669"/>
    <property type="project" value="InterPro"/>
</dbReference>
<keyword evidence="6 13" id="KW-1133">Transmembrane helix</keyword>
<evidence type="ECO:0000256" key="1">
    <source>
        <dbReference type="ARBA" id="ARBA00004141"/>
    </source>
</evidence>
<evidence type="ECO:0000259" key="14">
    <source>
        <dbReference type="PROSITE" id="PS50262"/>
    </source>
</evidence>
<dbReference type="Proteomes" id="UP000276133">
    <property type="component" value="Unassembled WGS sequence"/>
</dbReference>
<feature type="transmembrane region" description="Helical" evidence="13">
    <location>
        <begin position="103"/>
        <end position="121"/>
    </location>
</feature>
<reference evidence="15 16" key="1">
    <citation type="journal article" date="2018" name="Sci. Rep.">
        <title>Genomic signatures of local adaptation to the degree of environmental predictability in rotifers.</title>
        <authorList>
            <person name="Franch-Gras L."/>
            <person name="Hahn C."/>
            <person name="Garcia-Roger E.M."/>
            <person name="Carmona M.J."/>
            <person name="Serra M."/>
            <person name="Gomez A."/>
        </authorList>
    </citation>
    <scope>NUCLEOTIDE SEQUENCE [LARGE SCALE GENOMIC DNA]</scope>
    <source>
        <strain evidence="15">HYR1</strain>
    </source>
</reference>
<dbReference type="EMBL" id="REGN01004064">
    <property type="protein sequence ID" value="RNA19352.1"/>
    <property type="molecule type" value="Genomic_DNA"/>
</dbReference>
<comment type="subcellular location">
    <subcellularLocation>
        <location evidence="1 13">Membrane</location>
        <topology evidence="1 13">Multi-pass membrane protein</topology>
    </subcellularLocation>
</comment>
<evidence type="ECO:0000256" key="5">
    <source>
        <dbReference type="ARBA" id="ARBA00022925"/>
    </source>
</evidence>
<dbReference type="PROSITE" id="PS50262">
    <property type="entry name" value="G_PROTEIN_RECEP_F1_2"/>
    <property type="match status" value="1"/>
</dbReference>
<keyword evidence="11 13" id="KW-0675">Receptor</keyword>
<evidence type="ECO:0000313" key="16">
    <source>
        <dbReference type="Proteomes" id="UP000276133"/>
    </source>
</evidence>
<dbReference type="Pfam" id="PF00001">
    <property type="entry name" value="7tm_1"/>
    <property type="match status" value="1"/>
</dbReference>
<dbReference type="GO" id="GO:0004930">
    <property type="term" value="F:G protein-coupled receptor activity"/>
    <property type="evidence" value="ECO:0007669"/>
    <property type="project" value="UniProtKB-KW"/>
</dbReference>
<feature type="transmembrane region" description="Helical" evidence="13">
    <location>
        <begin position="142"/>
        <end position="166"/>
    </location>
</feature>
<dbReference type="InterPro" id="IPR000276">
    <property type="entry name" value="GPCR_Rhodpsn"/>
</dbReference>
<proteinExistence type="inferred from homology"/>
<gene>
    <name evidence="15" type="ORF">BpHYR1_038980</name>
</gene>
<evidence type="ECO:0000313" key="15">
    <source>
        <dbReference type="EMBL" id="RNA19352.1"/>
    </source>
</evidence>
<evidence type="ECO:0000256" key="2">
    <source>
        <dbReference type="ARBA" id="ARBA00022543"/>
    </source>
</evidence>
<dbReference type="PANTHER" id="PTHR24240">
    <property type="entry name" value="OPSIN"/>
    <property type="match status" value="1"/>
</dbReference>
<dbReference type="GO" id="GO:0009881">
    <property type="term" value="F:photoreceptor activity"/>
    <property type="evidence" value="ECO:0007669"/>
    <property type="project" value="UniProtKB-KW"/>
</dbReference>
<evidence type="ECO:0000256" key="11">
    <source>
        <dbReference type="ARBA" id="ARBA00023170"/>
    </source>
</evidence>
<evidence type="ECO:0000256" key="3">
    <source>
        <dbReference type="ARBA" id="ARBA00022606"/>
    </source>
</evidence>
<dbReference type="PROSITE" id="PS00237">
    <property type="entry name" value="G_PROTEIN_RECEP_F1_1"/>
    <property type="match status" value="1"/>
</dbReference>
<dbReference type="GO" id="GO:0016020">
    <property type="term" value="C:membrane"/>
    <property type="evidence" value="ECO:0007669"/>
    <property type="project" value="UniProtKB-SubCell"/>
</dbReference>
<comment type="similarity">
    <text evidence="13">Belongs to the G-protein coupled receptor 1 family. Opsin subfamily.</text>
</comment>
<evidence type="ECO:0000256" key="13">
    <source>
        <dbReference type="RuleBase" id="RU004951"/>
    </source>
</evidence>
<evidence type="ECO:0000256" key="9">
    <source>
        <dbReference type="ARBA" id="ARBA00023136"/>
    </source>
</evidence>
<dbReference type="GO" id="GO:0007602">
    <property type="term" value="P:phototransduction"/>
    <property type="evidence" value="ECO:0007669"/>
    <property type="project" value="UniProtKB-KW"/>
</dbReference>
<feature type="transmembrane region" description="Helical" evidence="13">
    <location>
        <begin position="63"/>
        <end position="83"/>
    </location>
</feature>
<name>A0A3M7R6U6_BRAPC</name>
<feature type="transmembrane region" description="Helical" evidence="13">
    <location>
        <begin position="284"/>
        <end position="303"/>
    </location>
</feature>
<dbReference type="InterPro" id="IPR001760">
    <property type="entry name" value="Opsin"/>
</dbReference>
<sequence length="347" mass="39800">MNNDSFPTQIFDPFDVKSPVECYKLRIIAVYCLIIFFLSLTANSVLLWILIYFKELRNSMNAFMLALSVCNLIGSLIELPMVVISNFNCKWVFKRSGCQYGGFFMYAIGCISIFLLTAISFERFYIIYKPLSIKTLNYKFSIIIIIFCSLFGSLWAAFPVLGWSHYSLEGALTSCSVEWNERTVNVVSYNITIFTFVYVLPLCAIIFSNIKLIIMIRNLPKFLNNSNGTLDRKMIKKIRVEKELTISALILIAGFMISWTPYAIVSMYTAFFNHGKMDPLTATIPSLFAKLSLVWSSGIYIFTNKQVLKKFKKQFFNIEEQKSLTLMQSKFQDQVSASKEELQSLPA</sequence>
<dbReference type="InterPro" id="IPR017452">
    <property type="entry name" value="GPCR_Rhodpsn_7TM"/>
</dbReference>
<dbReference type="OrthoDB" id="5564849at2759"/>
<dbReference type="SUPFAM" id="SSF81321">
    <property type="entry name" value="Family A G protein-coupled receptor-like"/>
    <property type="match status" value="1"/>
</dbReference>
<keyword evidence="2 13" id="KW-0600">Photoreceptor protein</keyword>
<dbReference type="CDD" id="cd14969">
    <property type="entry name" value="7tmA_Opsins_type2_animals"/>
    <property type="match status" value="1"/>
</dbReference>
<evidence type="ECO:0000256" key="8">
    <source>
        <dbReference type="ARBA" id="ARBA00023040"/>
    </source>
</evidence>